<reference evidence="1" key="1">
    <citation type="submission" date="2025-08" db="UniProtKB">
        <authorList>
            <consortium name="Ensembl"/>
        </authorList>
    </citation>
    <scope>IDENTIFICATION</scope>
</reference>
<protein>
    <submittedName>
        <fullName evidence="1">Uncharacterized protein</fullName>
    </submittedName>
</protein>
<organism evidence="1 2">
    <name type="scientific">Oncorhynchus kisutch</name>
    <name type="common">Coho salmon</name>
    <name type="synonym">Salmo kisutch</name>
    <dbReference type="NCBI Taxonomy" id="8019"/>
    <lineage>
        <taxon>Eukaryota</taxon>
        <taxon>Metazoa</taxon>
        <taxon>Chordata</taxon>
        <taxon>Craniata</taxon>
        <taxon>Vertebrata</taxon>
        <taxon>Euteleostomi</taxon>
        <taxon>Actinopterygii</taxon>
        <taxon>Neopterygii</taxon>
        <taxon>Teleostei</taxon>
        <taxon>Protacanthopterygii</taxon>
        <taxon>Salmoniformes</taxon>
        <taxon>Salmonidae</taxon>
        <taxon>Salmoninae</taxon>
        <taxon>Oncorhynchus</taxon>
    </lineage>
</organism>
<evidence type="ECO:0000313" key="2">
    <source>
        <dbReference type="Proteomes" id="UP000694557"/>
    </source>
</evidence>
<reference evidence="1" key="2">
    <citation type="submission" date="2025-09" db="UniProtKB">
        <authorList>
            <consortium name="Ensembl"/>
        </authorList>
    </citation>
    <scope>IDENTIFICATION</scope>
</reference>
<accession>A0A8C7MYA0</accession>
<dbReference type="AlphaFoldDB" id="A0A8C7MYA0"/>
<name>A0A8C7MYA0_ONCKI</name>
<dbReference type="Ensembl" id="ENSOKIT00005093231.1">
    <property type="protein sequence ID" value="ENSOKIP00005087173.1"/>
    <property type="gene ID" value="ENSOKIG00005038035.1"/>
</dbReference>
<keyword evidence="2" id="KW-1185">Reference proteome</keyword>
<dbReference type="Proteomes" id="UP000694557">
    <property type="component" value="Unassembled WGS sequence"/>
</dbReference>
<sequence length="220" mass="24197">MFIQLNSNNLPMFHYQEGTDDLFPGEQGSAGVGEDLSLVKAPLHLVESQSLPLILWKCSTRYKTSSVMVAAASVMAAWYPGVSRLRIRPPLPGPHTQDWRPCGALCCTFGFGLYETRCRIQHNLPSNIRGSDSTTQGGAYTQLFGGRALFTASDMFSSYSSSSLTTLLNEPVAHHVFTLSCQLNDLLLASALKLQQLENSQTMAASCTMQDVWENKPWSL</sequence>
<proteinExistence type="predicted"/>
<evidence type="ECO:0000313" key="1">
    <source>
        <dbReference type="Ensembl" id="ENSOKIP00005087173.1"/>
    </source>
</evidence>